<sequence length="425" mass="47836">MFAKVPAMAIQPHSDKTLISIASPAPLSPVVEVPWFQKVVGQSIHQPQSVLDDLRISKPPFTDLGVANEIENVAEIVAFGIEAGWLPETDIQELIDAAIGSKEQVDSATAIFNRILASIGQFLQTFRQEIVARLPASSQSSEKYDSYIADEMSLELTITTGKNGFYGYNDEKLALRLNDECHTGVLFVDIATFKNHQLADAVSLFSLILADMGLFLHMREYIEGMAYCEYFEILGSLSESDCQIIDKQIDESTDDESFSDWLHQNYEYLAEVLDFELGCNWCIEDFASYFRYFLNYRRHPEYKGLYEAMSEIERILSTTTADSSFEKEIIAFIQAALFIIQDTYSDNTSDLWESASDKSIFDGRVIAHNYSNDHEFLSSLNENNHSDGEGASLILSLRKETLGLLKNITLSEILFARLTALLSED</sequence>
<name>A0ABP8V207_9GAMM</name>
<gene>
    <name evidence="1" type="ORF">GCM10023116_20970</name>
</gene>
<evidence type="ECO:0000313" key="1">
    <source>
        <dbReference type="EMBL" id="GAA4649816.1"/>
    </source>
</evidence>
<dbReference type="RefSeq" id="WP_345195821.1">
    <property type="nucleotide sequence ID" value="NZ_BAABFL010000316.1"/>
</dbReference>
<organism evidence="1 2">
    <name type="scientific">Kistimonas scapharcae</name>
    <dbReference type="NCBI Taxonomy" id="1036133"/>
    <lineage>
        <taxon>Bacteria</taxon>
        <taxon>Pseudomonadati</taxon>
        <taxon>Pseudomonadota</taxon>
        <taxon>Gammaproteobacteria</taxon>
        <taxon>Oceanospirillales</taxon>
        <taxon>Endozoicomonadaceae</taxon>
        <taxon>Kistimonas</taxon>
    </lineage>
</organism>
<reference evidence="2" key="1">
    <citation type="journal article" date="2019" name="Int. J. Syst. Evol. Microbiol.">
        <title>The Global Catalogue of Microorganisms (GCM) 10K type strain sequencing project: providing services to taxonomists for standard genome sequencing and annotation.</title>
        <authorList>
            <consortium name="The Broad Institute Genomics Platform"/>
            <consortium name="The Broad Institute Genome Sequencing Center for Infectious Disease"/>
            <person name="Wu L."/>
            <person name="Ma J."/>
        </authorList>
    </citation>
    <scope>NUCLEOTIDE SEQUENCE [LARGE SCALE GENOMIC DNA]</scope>
    <source>
        <strain evidence="2">JCM 17805</strain>
    </source>
</reference>
<evidence type="ECO:0000313" key="2">
    <source>
        <dbReference type="Proteomes" id="UP001500604"/>
    </source>
</evidence>
<protein>
    <submittedName>
        <fullName evidence="1">Uncharacterized protein</fullName>
    </submittedName>
</protein>
<accession>A0ABP8V207</accession>
<proteinExistence type="predicted"/>
<dbReference type="Proteomes" id="UP001500604">
    <property type="component" value="Unassembled WGS sequence"/>
</dbReference>
<dbReference type="EMBL" id="BAABFL010000316">
    <property type="protein sequence ID" value="GAA4649816.1"/>
    <property type="molecule type" value="Genomic_DNA"/>
</dbReference>
<comment type="caution">
    <text evidence="1">The sequence shown here is derived from an EMBL/GenBank/DDBJ whole genome shotgun (WGS) entry which is preliminary data.</text>
</comment>
<keyword evidence="2" id="KW-1185">Reference proteome</keyword>